<protein>
    <recommendedName>
        <fullName evidence="2">DUF4470 domain-containing protein</fullName>
    </recommendedName>
</protein>
<comment type="caution">
    <text evidence="3">The sequence shown here is derived from an EMBL/GenBank/DDBJ whole genome shotgun (WGS) entry which is preliminary data.</text>
</comment>
<dbReference type="InterPro" id="IPR027974">
    <property type="entry name" value="DUF4470"/>
</dbReference>
<feature type="domain" description="DUF4470" evidence="2">
    <location>
        <begin position="578"/>
        <end position="643"/>
    </location>
</feature>
<feature type="compositionally biased region" description="Gly residues" evidence="1">
    <location>
        <begin position="990"/>
        <end position="1007"/>
    </location>
</feature>
<feature type="non-terminal residue" evidence="3">
    <location>
        <position position="1"/>
    </location>
</feature>
<dbReference type="OrthoDB" id="2335338at2759"/>
<dbReference type="Pfam" id="PF14737">
    <property type="entry name" value="DUF4470"/>
    <property type="match status" value="1"/>
</dbReference>
<proteinExistence type="predicted"/>
<reference evidence="3 4" key="1">
    <citation type="journal article" date="2017" name="Mol. Biol. Evol.">
        <title>The 4-celled Tetrabaena socialis nuclear genome reveals the essential components for genetic control of cell number at the origin of multicellularity in the volvocine lineage.</title>
        <authorList>
            <person name="Featherston J."/>
            <person name="Arakaki Y."/>
            <person name="Hanschen E.R."/>
            <person name="Ferris P.J."/>
            <person name="Michod R.E."/>
            <person name="Olson B.J.S.C."/>
            <person name="Nozaki H."/>
            <person name="Durand P.M."/>
        </authorList>
    </citation>
    <scope>NUCLEOTIDE SEQUENCE [LARGE SCALE GENOMIC DNA]</scope>
    <source>
        <strain evidence="3 4">NIES-571</strain>
    </source>
</reference>
<accession>A0A2J8AIV3</accession>
<evidence type="ECO:0000256" key="1">
    <source>
        <dbReference type="SAM" id="MobiDB-lite"/>
    </source>
</evidence>
<dbReference type="Gene3D" id="2.160.20.10">
    <property type="entry name" value="Single-stranded right-handed beta-helix, Pectin lyase-like"/>
    <property type="match status" value="1"/>
</dbReference>
<evidence type="ECO:0000259" key="2">
    <source>
        <dbReference type="Pfam" id="PF14737"/>
    </source>
</evidence>
<evidence type="ECO:0000313" key="3">
    <source>
        <dbReference type="EMBL" id="PNH12438.1"/>
    </source>
</evidence>
<keyword evidence="4" id="KW-1185">Reference proteome</keyword>
<sequence>AGAAAADCRACLQLQPCNAKAHYRLARALPPDHEDAAAAAAAAVAFIEPADRTPPLLQRYAEVQRATAAAEAEAARRGVLLLRLPADPRLVAAASSWAQLGAAVRRGCTLVVLCPGAHDTTSQVGSARGPPLTVLGLGSVELHPPGPAGFKASHAVWVSGGAAVTLANVRLVGGGRGAAACVDGPGSRLHMVGCRVEDYGEVGLLVAGGGARLDRCSFVRTKAQAIEVREGGELEANRLAITECRQGVSAYGGARSVLLRNSVILRSAQEGVLLAGTFTNAATDAQDDAGLNGRGPMRSESARAATEQAHAWGRQQGTSLQVQLLGCTIAHCRQFGVSADSGASLVARGCRLELNDPYSFFIKGGTDARILGCQVVYSGAPSKCAWRGFHTLAPKQSGVVVGVNYGGSVDLIGNAFGGREDLAYIEEIKQAKHLPKAGAKGGREAGPMAQALAKRMGLWSKPVAAERNSHHEPGGGAAGLPSLESLAQRLPAWLLGEQATEAEAQVEAEAGAAAPGGGTAQLRRWKPAPALLQRTCLNVAHFAWAPTAHEFYAIGNTLGVDVSGGRLGVGADAGGLRAARVLLGACGDIRNLLPTAHAAAAAAGPGGPTRLAFTLNDGNLSMLARNAVLLHMAADASVPPDAVLAVWACHALSAPHAELLGRSLRALASEPWPAWLAAAPGLEGATAGAEAGAGKGAAEAEAGLRGVLRAWAGCGLSVADVLAQRDAMQGGLPIRAQAVELSMAGVRASLGAGGAEQLRGEVAEYVRRGSLRPEEAALSATNPTFLLGRELQYTVYFSSSIFRAVPLGPGGTARARLLSTLGPQLEAVGRALRGGAATVTLVPGDILAAMTSAPSAAAGAAAAASADASDGAAAGSPAAAACRFDFIDCSNVADYVSLPALVQAAAPLLAAGPHARLWLESIVSFRSEQLRQPGLTPRGFAGGQLGVSLPAFEELLGVSLTGGAPLPGNPHGVRLEWAAEAGQGAEQQQSGGGGGGECGGGGGGERGGGGSWLTGPRLLLELLPACKRFVAAAAGGPAAAAAVAAGAIPCAGPLTLVHLLALAAPQQADALLRALLRAEPSGQASLLKWELSAHALLQAGRPPPLRRLSYSARPGYNLLGHEQAPLLLAISREPLPAGRRVPPSAVKQLLSAFAWDEERGAAQLLLPESIAEQCGGWYVTLAVLAASEGHSLLAVGVSERVSALAVQQQPAPVVWRGLSRPRSLGLELGLVEAAESAGSGAGEAGGRRGWQGSVRVCPDAGYMTADVLAPGPLPAAEEAAVLATVVDGALLVRVQPKGTKAGGGGGADEFRLQLPAGVAAGATATDVKLSRKLGLLSARVATDAAVVWCWAGEEKGWQAV</sequence>
<dbReference type="Proteomes" id="UP000236333">
    <property type="component" value="Unassembled WGS sequence"/>
</dbReference>
<gene>
    <name evidence="3" type="ORF">TSOC_000697</name>
</gene>
<feature type="region of interest" description="Disordered" evidence="1">
    <location>
        <begin position="981"/>
        <end position="1007"/>
    </location>
</feature>
<dbReference type="InterPro" id="IPR011050">
    <property type="entry name" value="Pectin_lyase_fold/virulence"/>
</dbReference>
<organism evidence="3 4">
    <name type="scientific">Tetrabaena socialis</name>
    <dbReference type="NCBI Taxonomy" id="47790"/>
    <lineage>
        <taxon>Eukaryota</taxon>
        <taxon>Viridiplantae</taxon>
        <taxon>Chlorophyta</taxon>
        <taxon>core chlorophytes</taxon>
        <taxon>Chlorophyceae</taxon>
        <taxon>CS clade</taxon>
        <taxon>Chlamydomonadales</taxon>
        <taxon>Tetrabaenaceae</taxon>
        <taxon>Tetrabaena</taxon>
    </lineage>
</organism>
<dbReference type="EMBL" id="PGGS01000009">
    <property type="protein sequence ID" value="PNH12438.1"/>
    <property type="molecule type" value="Genomic_DNA"/>
</dbReference>
<dbReference type="InterPro" id="IPR012334">
    <property type="entry name" value="Pectin_lyas_fold"/>
</dbReference>
<name>A0A2J8AIV3_9CHLO</name>
<dbReference type="SUPFAM" id="SSF51126">
    <property type="entry name" value="Pectin lyase-like"/>
    <property type="match status" value="1"/>
</dbReference>
<evidence type="ECO:0000313" key="4">
    <source>
        <dbReference type="Proteomes" id="UP000236333"/>
    </source>
</evidence>